<accession>A0ABS3BQE8</accession>
<dbReference type="InterPro" id="IPR029063">
    <property type="entry name" value="SAM-dependent_MTases_sf"/>
</dbReference>
<dbReference type="Proteomes" id="UP000664698">
    <property type="component" value="Unassembled WGS sequence"/>
</dbReference>
<evidence type="ECO:0000256" key="1">
    <source>
        <dbReference type="ARBA" id="ARBA00022553"/>
    </source>
</evidence>
<sequence>MQELDETFWSSRYQNGATGWDIGHASPPLYQYLCQIDTKTIEVLVPGAGNAHEVAVGWTLGFTKIHLLDISCQPIRDFLAKHPEFPETQVHHQDFFDHNGKYDLILEQTFFCALVPRLREAYARKMHGLLKPGGRLVGVLFDREFGFEGPPFGGTAAEYLTYFQPYFGIEKFEPCYNSIPERAGSELFIKLRKSDVQD</sequence>
<evidence type="ECO:0000256" key="4">
    <source>
        <dbReference type="ARBA" id="ARBA00022691"/>
    </source>
</evidence>
<evidence type="ECO:0000313" key="5">
    <source>
        <dbReference type="EMBL" id="MBN7801383.1"/>
    </source>
</evidence>
<evidence type="ECO:0000313" key="6">
    <source>
        <dbReference type="Proteomes" id="UP000664698"/>
    </source>
</evidence>
<dbReference type="GO" id="GO:0008168">
    <property type="term" value="F:methyltransferase activity"/>
    <property type="evidence" value="ECO:0007669"/>
    <property type="project" value="UniProtKB-KW"/>
</dbReference>
<organism evidence="5 6">
    <name type="scientific">Algoriphagus aestuariicola</name>
    <dbReference type="NCBI Taxonomy" id="1852016"/>
    <lineage>
        <taxon>Bacteria</taxon>
        <taxon>Pseudomonadati</taxon>
        <taxon>Bacteroidota</taxon>
        <taxon>Cytophagia</taxon>
        <taxon>Cytophagales</taxon>
        <taxon>Cyclobacteriaceae</taxon>
        <taxon>Algoriphagus</taxon>
    </lineage>
</organism>
<keyword evidence="4" id="KW-0949">S-adenosyl-L-methionine</keyword>
<dbReference type="PANTHER" id="PTHR32183:SF6">
    <property type="entry name" value="CYSTEINE SULFINATE DESULFINASE_CYSTEINE DESULFURASE AND RELATED ENZYMES"/>
    <property type="match status" value="1"/>
</dbReference>
<dbReference type="SUPFAM" id="SSF53335">
    <property type="entry name" value="S-adenosyl-L-methionine-dependent methyltransferases"/>
    <property type="match status" value="1"/>
</dbReference>
<keyword evidence="1" id="KW-0597">Phosphoprotein</keyword>
<comment type="caution">
    <text evidence="5">The sequence shown here is derived from an EMBL/GenBank/DDBJ whole genome shotgun (WGS) entry which is preliminary data.</text>
</comment>
<dbReference type="InterPro" id="IPR008854">
    <property type="entry name" value="TPMT"/>
</dbReference>
<dbReference type="RefSeq" id="WP_206569376.1">
    <property type="nucleotide sequence ID" value="NZ_JAFKCW010000002.1"/>
</dbReference>
<keyword evidence="3" id="KW-0808">Transferase</keyword>
<gene>
    <name evidence="5" type="ORF">J0A67_10960</name>
</gene>
<dbReference type="Gene3D" id="3.40.50.150">
    <property type="entry name" value="Vaccinia Virus protein VP39"/>
    <property type="match status" value="1"/>
</dbReference>
<dbReference type="Pfam" id="PF05724">
    <property type="entry name" value="TPMT"/>
    <property type="match status" value="1"/>
</dbReference>
<keyword evidence="2 5" id="KW-0489">Methyltransferase</keyword>
<reference evidence="5 6" key="1">
    <citation type="submission" date="2021-03" db="EMBL/GenBank/DDBJ databases">
        <title>novel species isolated from a fishpond in China.</title>
        <authorList>
            <person name="Lu H."/>
            <person name="Cai Z."/>
        </authorList>
    </citation>
    <scope>NUCLEOTIDE SEQUENCE [LARGE SCALE GENOMIC DNA]</scope>
    <source>
        <strain evidence="5 6">JCM 31546</strain>
    </source>
</reference>
<name>A0ABS3BQE8_9BACT</name>
<dbReference type="GO" id="GO:0032259">
    <property type="term" value="P:methylation"/>
    <property type="evidence" value="ECO:0007669"/>
    <property type="project" value="UniProtKB-KW"/>
</dbReference>
<dbReference type="PANTHER" id="PTHR32183">
    <property type="match status" value="1"/>
</dbReference>
<dbReference type="CDD" id="cd02440">
    <property type="entry name" value="AdoMet_MTases"/>
    <property type="match status" value="1"/>
</dbReference>
<keyword evidence="6" id="KW-1185">Reference proteome</keyword>
<evidence type="ECO:0000256" key="2">
    <source>
        <dbReference type="ARBA" id="ARBA00022603"/>
    </source>
</evidence>
<proteinExistence type="predicted"/>
<evidence type="ECO:0000256" key="3">
    <source>
        <dbReference type="ARBA" id="ARBA00022679"/>
    </source>
</evidence>
<dbReference type="PROSITE" id="PS51585">
    <property type="entry name" value="SAM_MT_TPMT"/>
    <property type="match status" value="1"/>
</dbReference>
<protein>
    <submittedName>
        <fullName evidence="5">SAM-dependent methyltransferase</fullName>
    </submittedName>
</protein>
<dbReference type="EMBL" id="JAFKCW010000002">
    <property type="protein sequence ID" value="MBN7801383.1"/>
    <property type="molecule type" value="Genomic_DNA"/>
</dbReference>